<dbReference type="KEGG" id="pchm:VFPPC_11211"/>
<dbReference type="EMBL" id="LSBJ02000006">
    <property type="protein sequence ID" value="OAQ62733.2"/>
    <property type="molecule type" value="Genomic_DNA"/>
</dbReference>
<gene>
    <name evidence="1" type="ORF">VFPPC_11211</name>
</gene>
<accession>A0A179FCE5</accession>
<evidence type="ECO:0000313" key="2">
    <source>
        <dbReference type="Proteomes" id="UP000078397"/>
    </source>
</evidence>
<keyword evidence="2" id="KW-1185">Reference proteome</keyword>
<organism evidence="1 2">
    <name type="scientific">Pochonia chlamydosporia 170</name>
    <dbReference type="NCBI Taxonomy" id="1380566"/>
    <lineage>
        <taxon>Eukaryota</taxon>
        <taxon>Fungi</taxon>
        <taxon>Dikarya</taxon>
        <taxon>Ascomycota</taxon>
        <taxon>Pezizomycotina</taxon>
        <taxon>Sordariomycetes</taxon>
        <taxon>Hypocreomycetidae</taxon>
        <taxon>Hypocreales</taxon>
        <taxon>Clavicipitaceae</taxon>
        <taxon>Pochonia</taxon>
    </lineage>
</organism>
<sequence length="158" mass="17510">MITPRDAIIVPSTRRNVMLTAKVHARSAKSAATRAQINVQPIKAHVRNARSGTSCGRFNVQLEYMAEGVDSGVENPGVMKPMSPQVVEAQSTRQGLCFACWHCSGDAYYRGTATANPRLYRTYSTALVNFCSYFCERRVPQGTQGWAMARNCWFLLAV</sequence>
<dbReference type="GeneID" id="28853460"/>
<name>A0A179FCE5_METCM</name>
<protein>
    <submittedName>
        <fullName evidence="1">Uncharacterized protein</fullName>
    </submittedName>
</protein>
<dbReference type="AlphaFoldDB" id="A0A179FCE5"/>
<dbReference type="RefSeq" id="XP_018140313.2">
    <property type="nucleotide sequence ID" value="XM_018289466.2"/>
</dbReference>
<reference evidence="1 2" key="1">
    <citation type="journal article" date="2016" name="PLoS Pathog.">
        <title>Biosynthesis of antibiotic leucinostatins in bio-control fungus Purpureocillium lilacinum and their inhibition on phytophthora revealed by genome mining.</title>
        <authorList>
            <person name="Wang G."/>
            <person name="Liu Z."/>
            <person name="Lin R."/>
            <person name="Li E."/>
            <person name="Mao Z."/>
            <person name="Ling J."/>
            <person name="Yang Y."/>
            <person name="Yin W.B."/>
            <person name="Xie B."/>
        </authorList>
    </citation>
    <scope>NUCLEOTIDE SEQUENCE [LARGE SCALE GENOMIC DNA]</scope>
    <source>
        <strain evidence="1">170</strain>
    </source>
</reference>
<comment type="caution">
    <text evidence="1">The sequence shown here is derived from an EMBL/GenBank/DDBJ whole genome shotgun (WGS) entry which is preliminary data.</text>
</comment>
<evidence type="ECO:0000313" key="1">
    <source>
        <dbReference type="EMBL" id="OAQ62733.2"/>
    </source>
</evidence>
<dbReference type="Proteomes" id="UP000078397">
    <property type="component" value="Unassembled WGS sequence"/>
</dbReference>
<proteinExistence type="predicted"/>